<dbReference type="InterPro" id="IPR023467">
    <property type="entry name" value="MeTrfase_MtrH/MtxH"/>
</dbReference>
<comment type="similarity">
    <text evidence="1">Belongs to the MtrH family.</text>
</comment>
<dbReference type="InterPro" id="IPR011005">
    <property type="entry name" value="Dihydropteroate_synth-like_sf"/>
</dbReference>
<dbReference type="GO" id="GO:0032259">
    <property type="term" value="P:methylation"/>
    <property type="evidence" value="ECO:0007669"/>
    <property type="project" value="UniProtKB-KW"/>
</dbReference>
<evidence type="ECO:0000313" key="4">
    <source>
        <dbReference type="EMBL" id="VAX20011.1"/>
    </source>
</evidence>
<keyword evidence="2 4" id="KW-0489">Methyltransferase</keyword>
<dbReference type="GO" id="GO:0006730">
    <property type="term" value="P:one-carbon metabolic process"/>
    <property type="evidence" value="ECO:0007669"/>
    <property type="project" value="InterPro"/>
</dbReference>
<organism evidence="4">
    <name type="scientific">hydrothermal vent metagenome</name>
    <dbReference type="NCBI Taxonomy" id="652676"/>
    <lineage>
        <taxon>unclassified sequences</taxon>
        <taxon>metagenomes</taxon>
        <taxon>ecological metagenomes</taxon>
    </lineage>
</organism>
<evidence type="ECO:0000256" key="1">
    <source>
        <dbReference type="ARBA" id="ARBA00006230"/>
    </source>
</evidence>
<evidence type="ECO:0000256" key="3">
    <source>
        <dbReference type="ARBA" id="ARBA00022679"/>
    </source>
</evidence>
<sequence>MATDNVCGVPMGGEPGEAPTLMIGTIFYDGHDIVKDQLKGAFDKSKAKDLIDLQAHWSEVTGLPCCLDVVASTEQAMENYLEFVVDEFDGPIMVDGSDAKVKMAGMRYLASKKLSDKVIYNSVSQETTDLELETIQECGVKVVIALVMNSLDFSAEGKMKLVTDENGPVTRAKKYGVEKILIDPGVIDLPSIGTVKEVMEKVGKLGYLTGSGVHNALSNWKGLKTKIGKDFKPAAKAVVNALSTAWSGDFVLYGPISDAPIVFPAVAMVDAILAQTRLEKGEAPDMSHPLFKIA</sequence>
<protein>
    <submittedName>
        <fullName evidence="4">N5-methyltetrahydromethanopterin:coenzyme M methyltransferase subunit H</fullName>
        <ecNumber evidence="4">2.1.1.86</ecNumber>
    </submittedName>
</protein>
<dbReference type="Pfam" id="PF02007">
    <property type="entry name" value="MtrH"/>
    <property type="match status" value="1"/>
</dbReference>
<accession>A0A3B1BZT3</accession>
<gene>
    <name evidence="4" type="ORF">MNBD_NITROSPINAE04-2719</name>
</gene>
<dbReference type="AlphaFoldDB" id="A0A3B1BZT3"/>
<evidence type="ECO:0000256" key="2">
    <source>
        <dbReference type="ARBA" id="ARBA00022603"/>
    </source>
</evidence>
<dbReference type="Gene3D" id="3.20.20.20">
    <property type="entry name" value="Dihydropteroate synthase-like"/>
    <property type="match status" value="1"/>
</dbReference>
<dbReference type="GO" id="GO:0008168">
    <property type="term" value="F:methyltransferase activity"/>
    <property type="evidence" value="ECO:0007669"/>
    <property type="project" value="UniProtKB-KW"/>
</dbReference>
<keyword evidence="3 4" id="KW-0808">Transferase</keyword>
<proteinExistence type="inferred from homology"/>
<name>A0A3B1BZT3_9ZZZZ</name>
<dbReference type="EC" id="2.1.1.86" evidence="4"/>
<dbReference type="SUPFAM" id="SSF51717">
    <property type="entry name" value="Dihydropteroate synthetase-like"/>
    <property type="match status" value="1"/>
</dbReference>
<dbReference type="EMBL" id="UOGA01000166">
    <property type="protein sequence ID" value="VAX20011.1"/>
    <property type="molecule type" value="Genomic_DNA"/>
</dbReference>
<reference evidence="4" key="1">
    <citation type="submission" date="2018-06" db="EMBL/GenBank/DDBJ databases">
        <authorList>
            <person name="Zhirakovskaya E."/>
        </authorList>
    </citation>
    <scope>NUCLEOTIDE SEQUENCE</scope>
</reference>